<dbReference type="PANTHER" id="PTHR37460">
    <property type="entry name" value="ENDONUCLEASE III"/>
    <property type="match status" value="1"/>
</dbReference>
<evidence type="ECO:0000313" key="2">
    <source>
        <dbReference type="EMBL" id="KAA5603743.1"/>
    </source>
</evidence>
<gene>
    <name evidence="2" type="ORF">F1188_19290</name>
</gene>
<feature type="compositionally biased region" description="Low complexity" evidence="1">
    <location>
        <begin position="17"/>
        <end position="28"/>
    </location>
</feature>
<dbReference type="OrthoDB" id="9811593at2"/>
<protein>
    <submittedName>
        <fullName evidence="2">DUF123 domain-containing protein</fullName>
    </submittedName>
</protein>
<dbReference type="PANTHER" id="PTHR37460:SF1">
    <property type="entry name" value="ENDONUCLEASE III"/>
    <property type="match status" value="1"/>
</dbReference>
<comment type="caution">
    <text evidence="2">The sequence shown here is derived from an EMBL/GenBank/DDBJ whole genome shotgun (WGS) entry which is preliminary data.</text>
</comment>
<reference evidence="2 3" key="1">
    <citation type="submission" date="2019-09" db="EMBL/GenBank/DDBJ databases">
        <title>Genome sequence of Roseospira marina, one of the more divergent members of the non-sulfur purple photosynthetic bacterial family, the Rhodospirillaceae.</title>
        <authorList>
            <person name="Meyer T."/>
            <person name="Kyndt J."/>
        </authorList>
    </citation>
    <scope>NUCLEOTIDE SEQUENCE [LARGE SCALE GENOMIC DNA]</scope>
    <source>
        <strain evidence="2 3">DSM 15113</strain>
    </source>
</reference>
<feature type="compositionally biased region" description="Basic and acidic residues" evidence="1">
    <location>
        <begin position="1"/>
        <end position="14"/>
    </location>
</feature>
<accession>A0A5M6I6L6</accession>
<name>A0A5M6I6L6_9PROT</name>
<dbReference type="InterPro" id="IPR002837">
    <property type="entry name" value="DUF123"/>
</dbReference>
<dbReference type="Proteomes" id="UP000324065">
    <property type="component" value="Unassembled WGS sequence"/>
</dbReference>
<dbReference type="Pfam" id="PF01986">
    <property type="entry name" value="DUF123"/>
    <property type="match status" value="1"/>
</dbReference>
<dbReference type="EMBL" id="VWPJ01000032">
    <property type="protein sequence ID" value="KAA5603743.1"/>
    <property type="molecule type" value="Genomic_DNA"/>
</dbReference>
<proteinExistence type="predicted"/>
<keyword evidence="3" id="KW-1185">Reference proteome</keyword>
<evidence type="ECO:0000313" key="3">
    <source>
        <dbReference type="Proteomes" id="UP000324065"/>
    </source>
</evidence>
<sequence length="205" mass="21388">MSDDPFDRTGEGRARTARTATGHARVGAPGTQDKAPASLRPPLLPSGLRALCSHWHDGPEAVEAGVGPDAGAYLLAVWLPETVPLPPALCQPERDHIAGGWLVYAGSARGPGGLRARLRRHMRRDKGCRWHVDWLTTAPGARVWAAAVPAGDECALACAVRGLPGATTPVPGFGSSDCRTCPSHLIRLPEDVALAARDGPGGSPL</sequence>
<evidence type="ECO:0000256" key="1">
    <source>
        <dbReference type="SAM" id="MobiDB-lite"/>
    </source>
</evidence>
<organism evidence="2 3">
    <name type="scientific">Roseospira marina</name>
    <dbReference type="NCBI Taxonomy" id="140057"/>
    <lineage>
        <taxon>Bacteria</taxon>
        <taxon>Pseudomonadati</taxon>
        <taxon>Pseudomonadota</taxon>
        <taxon>Alphaproteobacteria</taxon>
        <taxon>Rhodospirillales</taxon>
        <taxon>Rhodospirillaceae</taxon>
        <taxon>Roseospira</taxon>
    </lineage>
</organism>
<feature type="region of interest" description="Disordered" evidence="1">
    <location>
        <begin position="1"/>
        <end position="40"/>
    </location>
</feature>
<dbReference type="AlphaFoldDB" id="A0A5M6I6L6"/>